<name>W9VDH6_9EURO</name>
<dbReference type="GeneID" id="19197972"/>
<proteinExistence type="predicted"/>
<evidence type="ECO:0000313" key="2">
    <source>
        <dbReference type="EMBL" id="EXJ53513.1"/>
    </source>
</evidence>
<dbReference type="AlphaFoldDB" id="W9VDH6"/>
<evidence type="ECO:0000259" key="1">
    <source>
        <dbReference type="Pfam" id="PF10287"/>
    </source>
</evidence>
<accession>W9VDH6</accession>
<dbReference type="GO" id="GO:0009277">
    <property type="term" value="C:fungal-type cell wall"/>
    <property type="evidence" value="ECO:0007669"/>
    <property type="project" value="TreeGrafter"/>
</dbReference>
<keyword evidence="3" id="KW-1185">Reference proteome</keyword>
<reference evidence="2 3" key="1">
    <citation type="submission" date="2013-03" db="EMBL/GenBank/DDBJ databases">
        <title>The Genome Sequence of Cladophialophora psammophila CBS 110553.</title>
        <authorList>
            <consortium name="The Broad Institute Genomics Platform"/>
            <person name="Cuomo C."/>
            <person name="de Hoog S."/>
            <person name="Gorbushina A."/>
            <person name="Walker B."/>
            <person name="Young S.K."/>
            <person name="Zeng Q."/>
            <person name="Gargeya S."/>
            <person name="Fitzgerald M."/>
            <person name="Haas B."/>
            <person name="Abouelleil A."/>
            <person name="Allen A.W."/>
            <person name="Alvarado L."/>
            <person name="Arachchi H.M."/>
            <person name="Berlin A.M."/>
            <person name="Chapman S.B."/>
            <person name="Gainer-Dewar J."/>
            <person name="Goldberg J."/>
            <person name="Griggs A."/>
            <person name="Gujja S."/>
            <person name="Hansen M."/>
            <person name="Howarth C."/>
            <person name="Imamovic A."/>
            <person name="Ireland A."/>
            <person name="Larimer J."/>
            <person name="McCowan C."/>
            <person name="Murphy C."/>
            <person name="Pearson M."/>
            <person name="Poon T.W."/>
            <person name="Priest M."/>
            <person name="Roberts A."/>
            <person name="Saif S."/>
            <person name="Shea T."/>
            <person name="Sisk P."/>
            <person name="Sykes S."/>
            <person name="Wortman J."/>
            <person name="Nusbaum C."/>
            <person name="Birren B."/>
        </authorList>
    </citation>
    <scope>NUCLEOTIDE SEQUENCE [LARGE SCALE GENOMIC DNA]</scope>
    <source>
        <strain evidence="2 3">CBS 110553</strain>
    </source>
</reference>
<dbReference type="OrthoDB" id="118256at2759"/>
<dbReference type="EMBL" id="AMGX01000045">
    <property type="protein sequence ID" value="EXJ53513.1"/>
    <property type="molecule type" value="Genomic_DNA"/>
</dbReference>
<gene>
    <name evidence="2" type="ORF">A1O5_13289</name>
</gene>
<feature type="domain" description="Cell wall protein YJL171C/Tos1 C-terminal" evidence="1">
    <location>
        <begin position="63"/>
        <end position="147"/>
    </location>
</feature>
<dbReference type="PANTHER" id="PTHR31737">
    <property type="entry name" value="PROTEIN TOS1"/>
    <property type="match status" value="1"/>
</dbReference>
<dbReference type="PANTHER" id="PTHR31737:SF2">
    <property type="entry name" value="PROTEIN TOS1"/>
    <property type="match status" value="1"/>
</dbReference>
<sequence>MMEKDLACLTRKSEETHRNLSNLADKISVWGNSLSYASADNSAGSASPVTLADTLIGDNSEFYGNCSCWDSGCGEFDIFEVLDSGGQKCKSTWHNAHAKGDSNWIQRPITGTQKAAVIFDGDASIAHIVLLPADTDFSTNLARTTVSGFINSIQDPNLNIQVALDSR</sequence>
<protein>
    <recommendedName>
        <fullName evidence="1">Cell wall protein YJL171C/Tos1 C-terminal domain-containing protein</fullName>
    </recommendedName>
</protein>
<dbReference type="Proteomes" id="UP000019471">
    <property type="component" value="Unassembled WGS sequence"/>
</dbReference>
<comment type="caution">
    <text evidence="2">The sequence shown here is derived from an EMBL/GenBank/DDBJ whole genome shotgun (WGS) entry which is preliminary data.</text>
</comment>
<dbReference type="RefSeq" id="XP_007752045.1">
    <property type="nucleotide sequence ID" value="XM_007753855.1"/>
</dbReference>
<evidence type="ECO:0000313" key="3">
    <source>
        <dbReference type="Proteomes" id="UP000019471"/>
    </source>
</evidence>
<dbReference type="STRING" id="1182543.W9VDH6"/>
<dbReference type="InterPro" id="IPR018805">
    <property type="entry name" value="YJL171C/Tos1_C"/>
</dbReference>
<dbReference type="Pfam" id="PF10287">
    <property type="entry name" value="YJL171C_Tos1_C"/>
    <property type="match status" value="1"/>
</dbReference>
<dbReference type="HOGENOM" id="CLU_1594363_0_0_1"/>
<organism evidence="2 3">
    <name type="scientific">Cladophialophora psammophila CBS 110553</name>
    <dbReference type="NCBI Taxonomy" id="1182543"/>
    <lineage>
        <taxon>Eukaryota</taxon>
        <taxon>Fungi</taxon>
        <taxon>Dikarya</taxon>
        <taxon>Ascomycota</taxon>
        <taxon>Pezizomycotina</taxon>
        <taxon>Eurotiomycetes</taxon>
        <taxon>Chaetothyriomycetidae</taxon>
        <taxon>Chaetothyriales</taxon>
        <taxon>Herpotrichiellaceae</taxon>
        <taxon>Cladophialophora</taxon>
    </lineage>
</organism>